<organism evidence="1">
    <name type="scientific">Caldilineaceae bacterium SB0664_bin_27</name>
    <dbReference type="NCBI Taxonomy" id="2605260"/>
    <lineage>
        <taxon>Bacteria</taxon>
        <taxon>Bacillati</taxon>
        <taxon>Chloroflexota</taxon>
        <taxon>Caldilineae</taxon>
        <taxon>Caldilineales</taxon>
        <taxon>Caldilineaceae</taxon>
    </lineage>
</organism>
<comment type="caution">
    <text evidence="1">The sequence shown here is derived from an EMBL/GenBank/DDBJ whole genome shotgun (WGS) entry which is preliminary data.</text>
</comment>
<dbReference type="EMBL" id="VXRG01000131">
    <property type="protein sequence ID" value="MXY94949.1"/>
    <property type="molecule type" value="Genomic_DNA"/>
</dbReference>
<dbReference type="InterPro" id="IPR021441">
    <property type="entry name" value="DUF3090"/>
</dbReference>
<gene>
    <name evidence="1" type="ORF">F4Y42_16035</name>
</gene>
<dbReference type="AlphaFoldDB" id="A0A6B0YY89"/>
<proteinExistence type="predicted"/>
<protein>
    <submittedName>
        <fullName evidence="1">DUF3090 domain-containing protein</fullName>
    </submittedName>
</protein>
<sequence>MESQFTFDFNPVSAIVADAVGRPGQRTFFLQARQGGDMATLIMEKEQVAALATSILQLLEELEKERADLPAVAEETDVPSLREPLEPAFRVGQLGLGYDERQDLMVLIAQAIPDAGGEEQDLAIDPPAPEMVDDEDNDQKARFYATRGQMRSLSEHALQVVAAGRPDCPLCGRVIEPDGHFCPRTNGHAFPLSV</sequence>
<evidence type="ECO:0000313" key="1">
    <source>
        <dbReference type="EMBL" id="MXY94949.1"/>
    </source>
</evidence>
<name>A0A6B0YY89_9CHLR</name>
<dbReference type="Pfam" id="PF11290">
    <property type="entry name" value="DUF3090"/>
    <property type="match status" value="1"/>
</dbReference>
<dbReference type="NCBIfam" id="TIGR03847">
    <property type="entry name" value="conserved hypothetical protein"/>
    <property type="match status" value="1"/>
</dbReference>
<accession>A0A6B0YY89</accession>
<reference evidence="1" key="1">
    <citation type="submission" date="2019-09" db="EMBL/GenBank/DDBJ databases">
        <title>Characterisation of the sponge microbiome using genome-centric metagenomics.</title>
        <authorList>
            <person name="Engelberts J.P."/>
            <person name="Robbins S.J."/>
            <person name="De Goeij J.M."/>
            <person name="Aranda M."/>
            <person name="Bell S.C."/>
            <person name="Webster N.S."/>
        </authorList>
    </citation>
    <scope>NUCLEOTIDE SEQUENCE</scope>
    <source>
        <strain evidence="1">SB0664_bin_27</strain>
    </source>
</reference>